<name>Q0AIL8_NITEC</name>
<dbReference type="HOGENOM" id="CLU_2602418_0_0_4"/>
<evidence type="ECO:0000313" key="2">
    <source>
        <dbReference type="Proteomes" id="UP000001966"/>
    </source>
</evidence>
<sequence length="79" mass="8773">MIEKDTTVCILNPWKPLHNSGMLQNTAAVAIEKLVFSCWRACSAAKRGNGLGTKARTDSPRAVEMTRVPRVIFLETHFS</sequence>
<dbReference type="Proteomes" id="UP000001966">
    <property type="component" value="Chromosome"/>
</dbReference>
<proteinExistence type="predicted"/>
<gene>
    <name evidence="1" type="ordered locus">Neut_0533</name>
</gene>
<dbReference type="AlphaFoldDB" id="Q0AIL8"/>
<accession>Q0AIL8</accession>
<dbReference type="KEGG" id="net:Neut_0533"/>
<dbReference type="EMBL" id="CP000450">
    <property type="protein sequence ID" value="ABI58808.1"/>
    <property type="molecule type" value="Genomic_DNA"/>
</dbReference>
<organism evidence="1 2">
    <name type="scientific">Nitrosomonas eutropha (strain DSM 101675 / C91 / Nm57)</name>
    <dbReference type="NCBI Taxonomy" id="335283"/>
    <lineage>
        <taxon>Bacteria</taxon>
        <taxon>Pseudomonadati</taxon>
        <taxon>Pseudomonadota</taxon>
        <taxon>Betaproteobacteria</taxon>
        <taxon>Nitrosomonadales</taxon>
        <taxon>Nitrosomonadaceae</taxon>
        <taxon>Nitrosomonas</taxon>
    </lineage>
</organism>
<protein>
    <submittedName>
        <fullName evidence="1">Uncharacterized protein</fullName>
    </submittedName>
</protein>
<reference evidence="1 2" key="1">
    <citation type="journal article" date="2007" name="Environ. Microbiol.">
        <title>Whole-genome analysis of the ammonia-oxidizing bacterium, Nitrosomonas eutropha C91: implications for niche adaptation.</title>
        <authorList>
            <person name="Stein L.Y."/>
            <person name="Arp D.J."/>
            <person name="Berube P.M."/>
            <person name="Chain P.S."/>
            <person name="Hauser L."/>
            <person name="Jetten M.S."/>
            <person name="Klotz M.G."/>
            <person name="Larimer F.W."/>
            <person name="Norton J.M."/>
            <person name="Op den Camp H.J.M."/>
            <person name="Shin M."/>
            <person name="Wei X."/>
        </authorList>
    </citation>
    <scope>NUCLEOTIDE SEQUENCE [LARGE SCALE GENOMIC DNA]</scope>
    <source>
        <strain evidence="2">DSM 101675 / C91 / Nm57</strain>
    </source>
</reference>
<evidence type="ECO:0000313" key="1">
    <source>
        <dbReference type="EMBL" id="ABI58808.1"/>
    </source>
</evidence>